<dbReference type="InterPro" id="IPR020593">
    <property type="entry name" value="G-glutamylP_reductase_CS"/>
</dbReference>
<evidence type="ECO:0000256" key="7">
    <source>
        <dbReference type="HAMAP-Rule" id="MF_00412"/>
    </source>
</evidence>
<keyword evidence="4 7" id="KW-0521">NADP</keyword>
<comment type="function">
    <text evidence="7">Catalyzes the NADPH-dependent reduction of L-glutamate 5-phosphate into L-glutamate 5-semialdehyde and phosphate. The product spontaneously undergoes cyclization to form 1-pyrroline-5-carboxylate.</text>
</comment>
<protein>
    <recommendedName>
        <fullName evidence="7">Gamma-glutamyl phosphate reductase</fullName>
        <shortName evidence="7">GPR</shortName>
        <ecNumber evidence="7">1.2.1.41</ecNumber>
    </recommendedName>
    <alternativeName>
        <fullName evidence="7">Glutamate-5-semialdehyde dehydrogenase</fullName>
    </alternativeName>
    <alternativeName>
        <fullName evidence="7">Glutamyl-gamma-semialdehyde dehydrogenase</fullName>
        <shortName evidence="7">GSA dehydrogenase</shortName>
    </alternativeName>
</protein>
<dbReference type="PIRSF" id="PIRSF000151">
    <property type="entry name" value="GPR"/>
    <property type="match status" value="1"/>
</dbReference>
<comment type="pathway">
    <text evidence="1 7">Amino-acid biosynthesis; L-proline biosynthesis; L-glutamate 5-semialdehyde from L-glutamate: step 2/2.</text>
</comment>
<dbReference type="InterPro" id="IPR000965">
    <property type="entry name" value="GPR_dom"/>
</dbReference>
<dbReference type="SUPFAM" id="SSF53720">
    <property type="entry name" value="ALDH-like"/>
    <property type="match status" value="1"/>
</dbReference>
<dbReference type="GO" id="GO:0050661">
    <property type="term" value="F:NADP binding"/>
    <property type="evidence" value="ECO:0007669"/>
    <property type="project" value="InterPro"/>
</dbReference>
<dbReference type="InterPro" id="IPR016163">
    <property type="entry name" value="Ald_DH_C"/>
</dbReference>
<evidence type="ECO:0000256" key="3">
    <source>
        <dbReference type="ARBA" id="ARBA00022650"/>
    </source>
</evidence>
<dbReference type="PROSITE" id="PS01223">
    <property type="entry name" value="PROA"/>
    <property type="match status" value="1"/>
</dbReference>
<dbReference type="InterPro" id="IPR016162">
    <property type="entry name" value="Ald_DH_N"/>
</dbReference>
<dbReference type="NCBIfam" id="TIGR00407">
    <property type="entry name" value="proA"/>
    <property type="match status" value="1"/>
</dbReference>
<evidence type="ECO:0000256" key="6">
    <source>
        <dbReference type="ARBA" id="ARBA00049024"/>
    </source>
</evidence>
<dbReference type="InterPro" id="IPR012134">
    <property type="entry name" value="Glu-5-SA_DH"/>
</dbReference>
<keyword evidence="5 7" id="KW-0560">Oxidoreductase</keyword>
<accession>A0A1I5M474</accession>
<dbReference type="InterPro" id="IPR016161">
    <property type="entry name" value="Ald_DH/histidinol_DH"/>
</dbReference>
<dbReference type="NCBIfam" id="NF001221">
    <property type="entry name" value="PRK00197.1"/>
    <property type="match status" value="1"/>
</dbReference>
<feature type="domain" description="Aldehyde dehydrogenase" evidence="8">
    <location>
        <begin position="9"/>
        <end position="280"/>
    </location>
</feature>
<dbReference type="FunFam" id="3.40.309.10:FF:000006">
    <property type="entry name" value="Gamma-glutamyl phosphate reductase"/>
    <property type="match status" value="1"/>
</dbReference>
<dbReference type="UniPathway" id="UPA00098">
    <property type="reaction ID" value="UER00360"/>
</dbReference>
<dbReference type="EC" id="1.2.1.41" evidence="7"/>
<evidence type="ECO:0000256" key="1">
    <source>
        <dbReference type="ARBA" id="ARBA00004985"/>
    </source>
</evidence>
<evidence type="ECO:0000256" key="5">
    <source>
        <dbReference type="ARBA" id="ARBA00023002"/>
    </source>
</evidence>
<dbReference type="OrthoDB" id="9809970at2"/>
<dbReference type="AlphaFoldDB" id="A0A1I5M474"/>
<dbReference type="Gene3D" id="3.40.309.10">
    <property type="entry name" value="Aldehyde Dehydrogenase, Chain A, domain 2"/>
    <property type="match status" value="1"/>
</dbReference>
<evidence type="ECO:0000256" key="2">
    <source>
        <dbReference type="ARBA" id="ARBA00022605"/>
    </source>
</evidence>
<dbReference type="RefSeq" id="WP_093334932.1">
    <property type="nucleotide sequence ID" value="NZ_FOXD01000002.1"/>
</dbReference>
<keyword evidence="2 7" id="KW-0028">Amino-acid biosynthesis</keyword>
<dbReference type="STRING" id="1884432.SAMN05518683_10275"/>
<comment type="catalytic activity">
    <reaction evidence="6 7">
        <text>L-glutamate 5-semialdehyde + phosphate + NADP(+) = L-glutamyl 5-phosphate + NADPH + H(+)</text>
        <dbReference type="Rhea" id="RHEA:19541"/>
        <dbReference type="ChEBI" id="CHEBI:15378"/>
        <dbReference type="ChEBI" id="CHEBI:43474"/>
        <dbReference type="ChEBI" id="CHEBI:57783"/>
        <dbReference type="ChEBI" id="CHEBI:58066"/>
        <dbReference type="ChEBI" id="CHEBI:58274"/>
        <dbReference type="ChEBI" id="CHEBI:58349"/>
        <dbReference type="EC" id="1.2.1.41"/>
    </reaction>
</comment>
<proteinExistence type="inferred from homology"/>
<gene>
    <name evidence="7" type="primary">proA</name>
    <name evidence="9" type="ORF">SAMN05518683_10275</name>
</gene>
<dbReference type="CDD" id="cd07079">
    <property type="entry name" value="ALDH_F18-19_ProA-GPR"/>
    <property type="match status" value="1"/>
</dbReference>
<keyword evidence="3 7" id="KW-0641">Proline biosynthesis</keyword>
<organism evidence="9 10">
    <name type="scientific">Salibacterium halotolerans</name>
    <dbReference type="NCBI Taxonomy" id="1884432"/>
    <lineage>
        <taxon>Bacteria</taxon>
        <taxon>Bacillati</taxon>
        <taxon>Bacillota</taxon>
        <taxon>Bacilli</taxon>
        <taxon>Bacillales</taxon>
        <taxon>Bacillaceae</taxon>
    </lineage>
</organism>
<comment type="similarity">
    <text evidence="7">Belongs to the gamma-glutamyl phosphate reductase family.</text>
</comment>
<dbReference type="HAMAP" id="MF_00412">
    <property type="entry name" value="ProA"/>
    <property type="match status" value="1"/>
</dbReference>
<keyword evidence="7" id="KW-0963">Cytoplasm</keyword>
<keyword evidence="10" id="KW-1185">Reference proteome</keyword>
<dbReference type="PANTHER" id="PTHR11063:SF8">
    <property type="entry name" value="DELTA-1-PYRROLINE-5-CARBOXYLATE SYNTHASE"/>
    <property type="match status" value="1"/>
</dbReference>
<sequence>MSMMIEQGKKAKEASAAAALLTTSEKNELLHAMADQLEQDIPAILSENEKDLQAGKENGISTALMDRLRLSKARIKGMAEGFRQVAELEDPIGRKMESWSRPNGLHIQKVRVPLGVAGIIYEARPNVTADAAALCLKTGNAAFLRGSSSAYYSNAAIVASIHAALASRHISKDTVQLAEDTSREAASDLFTMNDCLDVLIPRGGAGLIQTVVQQSSVPVLETGIGNCHVFIDESAEEDMAVRITVNAKTDRPSVCNAAETILVQENWAERHGKRLVEALHAEGVEIRGDDYIQSLHPDVKQASDQDWEEEFLDLTAAVKIVKDPEEAVTHIKQYGTGHSESIVTENTDHKQYFYDQLDAAVLYHNASTRFTDGFEFGFGAEIGVSTQKLHARGPMGLEALTSYKYLVDGSGQIKE</sequence>
<evidence type="ECO:0000313" key="9">
    <source>
        <dbReference type="EMBL" id="SFP03841.1"/>
    </source>
</evidence>
<dbReference type="InterPro" id="IPR015590">
    <property type="entry name" value="Aldehyde_DH_dom"/>
</dbReference>
<evidence type="ECO:0000259" key="8">
    <source>
        <dbReference type="Pfam" id="PF00171"/>
    </source>
</evidence>
<dbReference type="Pfam" id="PF00171">
    <property type="entry name" value="Aldedh"/>
    <property type="match status" value="1"/>
</dbReference>
<dbReference type="PANTHER" id="PTHR11063">
    <property type="entry name" value="GLUTAMATE SEMIALDEHYDE DEHYDROGENASE"/>
    <property type="match status" value="1"/>
</dbReference>
<name>A0A1I5M474_9BACI</name>
<dbReference type="Proteomes" id="UP000198892">
    <property type="component" value="Unassembled WGS sequence"/>
</dbReference>
<dbReference type="Gene3D" id="3.40.605.10">
    <property type="entry name" value="Aldehyde Dehydrogenase, Chain A, domain 1"/>
    <property type="match status" value="1"/>
</dbReference>
<dbReference type="GO" id="GO:0004350">
    <property type="term" value="F:glutamate-5-semialdehyde dehydrogenase activity"/>
    <property type="evidence" value="ECO:0007669"/>
    <property type="project" value="UniProtKB-UniRule"/>
</dbReference>
<comment type="subcellular location">
    <subcellularLocation>
        <location evidence="7">Cytoplasm</location>
    </subcellularLocation>
</comment>
<dbReference type="EMBL" id="FOXD01000002">
    <property type="protein sequence ID" value="SFP03841.1"/>
    <property type="molecule type" value="Genomic_DNA"/>
</dbReference>
<evidence type="ECO:0000256" key="4">
    <source>
        <dbReference type="ARBA" id="ARBA00022857"/>
    </source>
</evidence>
<dbReference type="GO" id="GO:0005737">
    <property type="term" value="C:cytoplasm"/>
    <property type="evidence" value="ECO:0007669"/>
    <property type="project" value="UniProtKB-SubCell"/>
</dbReference>
<dbReference type="GO" id="GO:0055129">
    <property type="term" value="P:L-proline biosynthetic process"/>
    <property type="evidence" value="ECO:0007669"/>
    <property type="project" value="UniProtKB-UniRule"/>
</dbReference>
<evidence type="ECO:0000313" key="10">
    <source>
        <dbReference type="Proteomes" id="UP000198892"/>
    </source>
</evidence>
<reference evidence="10" key="1">
    <citation type="submission" date="2016-10" db="EMBL/GenBank/DDBJ databases">
        <authorList>
            <person name="Varghese N."/>
            <person name="Submissions S."/>
        </authorList>
    </citation>
    <scope>NUCLEOTIDE SEQUENCE [LARGE SCALE GENOMIC DNA]</scope>
    <source>
        <strain evidence="10">S7</strain>
    </source>
</reference>